<comment type="caution">
    <text evidence="1">The sequence shown here is derived from an EMBL/GenBank/DDBJ whole genome shotgun (WGS) entry which is preliminary data.</text>
</comment>
<dbReference type="AlphaFoldDB" id="A0A0L6UV12"/>
<protein>
    <submittedName>
        <fullName evidence="1">Uncharacterized protein</fullName>
    </submittedName>
</protein>
<evidence type="ECO:0000313" key="1">
    <source>
        <dbReference type="EMBL" id="KNZ51720.1"/>
    </source>
</evidence>
<accession>A0A0L6UV12</accession>
<sequence length="176" mass="20349">MILPKFSTPDCTVTVPNHLHMQACGVWMAAWLAHSASGNNLSYSYQDESIVPDFENLDIYFAEIFQKYGIEKEYELVNPVFLDTTNTNIIILLTHCKKEHWHRVELTKWLDNQQQGKNTSSPPSSLYEDTSDELSRYLELICISPLKHKIIMDTLLSNEIKKFPIQTPQFKTKLAK</sequence>
<evidence type="ECO:0000313" key="2">
    <source>
        <dbReference type="Proteomes" id="UP000037035"/>
    </source>
</evidence>
<proteinExistence type="predicted"/>
<gene>
    <name evidence="1" type="ORF">VP01_3849g1</name>
</gene>
<name>A0A0L6UV12_9BASI</name>
<organism evidence="1 2">
    <name type="scientific">Puccinia sorghi</name>
    <dbReference type="NCBI Taxonomy" id="27349"/>
    <lineage>
        <taxon>Eukaryota</taxon>
        <taxon>Fungi</taxon>
        <taxon>Dikarya</taxon>
        <taxon>Basidiomycota</taxon>
        <taxon>Pucciniomycotina</taxon>
        <taxon>Pucciniomycetes</taxon>
        <taxon>Pucciniales</taxon>
        <taxon>Pucciniaceae</taxon>
        <taxon>Puccinia</taxon>
    </lineage>
</organism>
<reference evidence="1 2" key="1">
    <citation type="submission" date="2015-08" db="EMBL/GenBank/DDBJ databases">
        <title>Next Generation Sequencing and Analysis of the Genome of Puccinia sorghi L Schw, the Causal Agent of Maize Common Rust.</title>
        <authorList>
            <person name="Rochi L."/>
            <person name="Burguener G."/>
            <person name="Darino M."/>
            <person name="Turjanski A."/>
            <person name="Kreff E."/>
            <person name="Dieguez M.J."/>
            <person name="Sacco F."/>
        </authorList>
    </citation>
    <scope>NUCLEOTIDE SEQUENCE [LARGE SCALE GENOMIC DNA]</scope>
    <source>
        <strain evidence="1 2">RO10H11247</strain>
    </source>
</reference>
<dbReference type="VEuPathDB" id="FungiDB:VP01_3849g1"/>
<dbReference type="Proteomes" id="UP000037035">
    <property type="component" value="Unassembled WGS sequence"/>
</dbReference>
<keyword evidence="2" id="KW-1185">Reference proteome</keyword>
<dbReference type="EMBL" id="LAVV01008889">
    <property type="protein sequence ID" value="KNZ51720.1"/>
    <property type="molecule type" value="Genomic_DNA"/>
</dbReference>